<name>A0A811Y8B0_NYCPR</name>
<dbReference type="Pfam" id="PF20667">
    <property type="entry name" value="Sec10_N"/>
    <property type="match status" value="1"/>
</dbReference>
<organism evidence="5 6">
    <name type="scientific">Nyctereutes procyonoides</name>
    <name type="common">Raccoon dog</name>
    <name type="synonym">Canis procyonoides</name>
    <dbReference type="NCBI Taxonomy" id="34880"/>
    <lineage>
        <taxon>Eukaryota</taxon>
        <taxon>Metazoa</taxon>
        <taxon>Chordata</taxon>
        <taxon>Craniata</taxon>
        <taxon>Vertebrata</taxon>
        <taxon>Euteleostomi</taxon>
        <taxon>Mammalia</taxon>
        <taxon>Eutheria</taxon>
        <taxon>Laurasiatheria</taxon>
        <taxon>Carnivora</taxon>
        <taxon>Caniformia</taxon>
        <taxon>Canidae</taxon>
        <taxon>Nyctereutes</taxon>
    </lineage>
</organism>
<dbReference type="GO" id="GO:0000145">
    <property type="term" value="C:exocyst"/>
    <property type="evidence" value="ECO:0007669"/>
    <property type="project" value="TreeGrafter"/>
</dbReference>
<reference evidence="5" key="1">
    <citation type="submission" date="2020-12" db="EMBL/GenBank/DDBJ databases">
        <authorList>
            <consortium name="Molecular Ecology Group"/>
        </authorList>
    </citation>
    <scope>NUCLEOTIDE SEQUENCE</scope>
    <source>
        <strain evidence="5">TBG_1078</strain>
    </source>
</reference>
<comment type="caution">
    <text evidence="5">The sequence shown here is derived from an EMBL/GenBank/DDBJ whole genome shotgun (WGS) entry which is preliminary data.</text>
</comment>
<feature type="transmembrane region" description="Helical" evidence="3">
    <location>
        <begin position="322"/>
        <end position="342"/>
    </location>
</feature>
<dbReference type="InterPro" id="IPR009976">
    <property type="entry name" value="Sec10-like"/>
</dbReference>
<feature type="transmembrane region" description="Helical" evidence="3">
    <location>
        <begin position="428"/>
        <end position="453"/>
    </location>
</feature>
<feature type="transmembrane region" description="Helical" evidence="3">
    <location>
        <begin position="210"/>
        <end position="227"/>
    </location>
</feature>
<evidence type="ECO:0000256" key="1">
    <source>
        <dbReference type="ARBA" id="ARBA00017524"/>
    </source>
</evidence>
<keyword evidence="6" id="KW-1185">Reference proteome</keyword>
<evidence type="ECO:0000313" key="5">
    <source>
        <dbReference type="EMBL" id="CAD7673208.1"/>
    </source>
</evidence>
<gene>
    <name evidence="5" type="ORF">NYPRO_LOCUS6003</name>
</gene>
<feature type="domain" description="Exocyst complex component Sec10 N-terminal" evidence="4">
    <location>
        <begin position="50"/>
        <end position="102"/>
    </location>
</feature>
<keyword evidence="3" id="KW-0472">Membrane</keyword>
<dbReference type="AlphaFoldDB" id="A0A811Y8B0"/>
<proteinExistence type="predicted"/>
<evidence type="ECO:0000313" key="6">
    <source>
        <dbReference type="Proteomes" id="UP000645828"/>
    </source>
</evidence>
<accession>A0A811Y8B0</accession>
<evidence type="ECO:0000256" key="3">
    <source>
        <dbReference type="SAM" id="Phobius"/>
    </source>
</evidence>
<feature type="transmembrane region" description="Helical" evidence="3">
    <location>
        <begin position="166"/>
        <end position="185"/>
    </location>
</feature>
<dbReference type="InterPro" id="IPR048625">
    <property type="entry name" value="Sec10_N"/>
</dbReference>
<dbReference type="Proteomes" id="UP000645828">
    <property type="component" value="Unassembled WGS sequence"/>
</dbReference>
<keyword evidence="3" id="KW-1133">Transmembrane helix</keyword>
<evidence type="ECO:0000256" key="2">
    <source>
        <dbReference type="ARBA" id="ARBA00031471"/>
    </source>
</evidence>
<dbReference type="GO" id="GO:0006893">
    <property type="term" value="P:Golgi to plasma membrane transport"/>
    <property type="evidence" value="ECO:0007669"/>
    <property type="project" value="TreeGrafter"/>
</dbReference>
<evidence type="ECO:0000259" key="4">
    <source>
        <dbReference type="Pfam" id="PF20667"/>
    </source>
</evidence>
<dbReference type="GO" id="GO:0006887">
    <property type="term" value="P:exocytosis"/>
    <property type="evidence" value="ECO:0007669"/>
    <property type="project" value="TreeGrafter"/>
</dbReference>
<dbReference type="PANTHER" id="PTHR12100">
    <property type="entry name" value="SEC10"/>
    <property type="match status" value="1"/>
</dbReference>
<dbReference type="PANTHER" id="PTHR12100:SF0">
    <property type="entry name" value="EXOCYST COMPLEX COMPONENT 5"/>
    <property type="match status" value="1"/>
</dbReference>
<dbReference type="EMBL" id="CAJHUB010000671">
    <property type="protein sequence ID" value="CAD7673208.1"/>
    <property type="molecule type" value="Genomic_DNA"/>
</dbReference>
<protein>
    <recommendedName>
        <fullName evidence="1">Exocyst complex component 5</fullName>
    </recommendedName>
    <alternativeName>
        <fullName evidence="2">Exocyst complex component Sec10</fullName>
    </alternativeName>
</protein>
<keyword evidence="3" id="KW-0812">Transmembrane</keyword>
<sequence>MTTTAELLEGPFVADEYIEQLVWRTPGGCSRGRPEAFDPKRAPEKQSGCLPTFPELDEHIIYEATKVFHLGDQLEGVNTSRQGVVESPKLMKYFGELKSDKLHLIDQELPFDRFSEEKSKIEFTSAQRKGEISRMREVAAVLLYFRGYSHCADVYIKHCKQTSADILILLLLLLLLFNLPTYSITPSNPEIVLAKLTQNVFEATNLSSKLMQFNIVVINILSCLRLSNPFSFPIWRTILSFSYLETGYLKSRSAMILQCCYDSKKHQKRSIGTRAIDTHEETFLSQVVVVNLLQETKQAFERCPRLSDTSDLTRNAFRILSFLWNFYESNFLFFGCSIFWMLQANTIFQLFNKQFNDHLMISSSKTLNFMIGQMKHILAAEQKKTDLKPEDENNVLIQYTNALENIRNAMDGKNMNTVLMELGVHFHLLGGIFVFLIFMFGVFLFGCFVLFCFESGHTMCVQGRNRAHALRFCQVILTLVTVKV</sequence>